<feature type="signal peptide" evidence="4">
    <location>
        <begin position="1"/>
        <end position="19"/>
    </location>
</feature>
<feature type="chain" id="PRO_5007727325" description="3'(2'),5'-bisphosphate nucleotidase" evidence="4">
    <location>
        <begin position="20"/>
        <end position="384"/>
    </location>
</feature>
<dbReference type="PANTHER" id="PTHR43028:SF5">
    <property type="entry name" value="3'(2'),5'-BISPHOSPHATE NUCLEOTIDASE 1"/>
    <property type="match status" value="1"/>
</dbReference>
<keyword evidence="3" id="KW-0479">Metal-binding</keyword>
<evidence type="ECO:0000256" key="4">
    <source>
        <dbReference type="SAM" id="SignalP"/>
    </source>
</evidence>
<dbReference type="InterPro" id="IPR000760">
    <property type="entry name" value="Inositol_monophosphatase-like"/>
</dbReference>
<dbReference type="Gene3D" id="3.40.190.80">
    <property type="match status" value="1"/>
</dbReference>
<evidence type="ECO:0000313" key="6">
    <source>
        <dbReference type="Proteomes" id="UP000515908"/>
    </source>
</evidence>
<dbReference type="EC" id="3.1.3.7" evidence="2"/>
<dbReference type="GO" id="GO:0046872">
    <property type="term" value="F:metal ion binding"/>
    <property type="evidence" value="ECO:0007669"/>
    <property type="project" value="UniProtKB-KW"/>
</dbReference>
<accession>S9X1J4</accession>
<dbReference type="SUPFAM" id="SSF56655">
    <property type="entry name" value="Carbohydrate phosphatase"/>
    <property type="match status" value="1"/>
</dbReference>
<dbReference type="PANTHER" id="PTHR43028">
    <property type="entry name" value="3'(2'),5'-BISPHOSPHATE NUCLEOTIDASE 1"/>
    <property type="match status" value="1"/>
</dbReference>
<dbReference type="GO" id="GO:0008441">
    <property type="term" value="F:3'(2'),5'-bisphosphate nucleotidase activity"/>
    <property type="evidence" value="ECO:0007669"/>
    <property type="project" value="UniProtKB-EC"/>
</dbReference>
<organism evidence="5 6">
    <name type="scientific">Angomonas deanei</name>
    <dbReference type="NCBI Taxonomy" id="59799"/>
    <lineage>
        <taxon>Eukaryota</taxon>
        <taxon>Discoba</taxon>
        <taxon>Euglenozoa</taxon>
        <taxon>Kinetoplastea</taxon>
        <taxon>Metakinetoplastina</taxon>
        <taxon>Trypanosomatida</taxon>
        <taxon>Trypanosomatidae</taxon>
        <taxon>Strigomonadinae</taxon>
        <taxon>Angomonas</taxon>
    </lineage>
</organism>
<proteinExistence type="inferred from homology"/>
<sequence length="384" mass="42278">MPSINLLDVLLVCIRGTLAVQQYIANDLLLLPSLQTAAKSILELQPSEKEVLLKNLTQGVNVEVKGILDNKEGSASVDLVTTADVLTQAFLVRLIEETTTDRPYTLIGEEESPNPTITQSVEKCYKTYFNPHLQVPHESELRAHVSAEQCVLTADTLEELRRRVGVFIDPIDGTNCFVQGVWEAPMVLVGITVDGVPVASVVNRVFLYPVGKTTTENDGNSMSYVWNYGTSPFMVFNGGRVHEHSQQRPVTPETVLEVIQSSTLKTSLFEEIDRKLQPITSLSARGAGNKEFFLVNRMLGKEGDSPALKGCDVFISSGNAIKKWDTCGPHAFILALGGDLYNEKGVPVRYQLVGDNLYSLPDGLIAVTKVSFPEVSRRLQWSKL</sequence>
<feature type="binding site" evidence="3">
    <location>
        <position position="171"/>
    </location>
    <ligand>
        <name>Mg(2+)</name>
        <dbReference type="ChEBI" id="CHEBI:18420"/>
        <label>1</label>
        <note>catalytic</note>
    </ligand>
</feature>
<dbReference type="InterPro" id="IPR050725">
    <property type="entry name" value="CysQ/Inositol_MonoPase"/>
</dbReference>
<comment type="similarity">
    <text evidence="1">Belongs to the inositol monophosphatase superfamily.</text>
</comment>
<keyword evidence="4" id="KW-0732">Signal</keyword>
<evidence type="ECO:0000256" key="1">
    <source>
        <dbReference type="ARBA" id="ARBA00009759"/>
    </source>
</evidence>
<evidence type="ECO:0000313" key="5">
    <source>
        <dbReference type="EMBL" id="CAD2213489.1"/>
    </source>
</evidence>
<evidence type="ECO:0000256" key="3">
    <source>
        <dbReference type="PIRSR" id="PIRSR600760-2"/>
    </source>
</evidence>
<comment type="cofactor">
    <cofactor evidence="3">
        <name>Mg(2+)</name>
        <dbReference type="ChEBI" id="CHEBI:18420"/>
    </cofactor>
</comment>
<dbReference type="VEuPathDB" id="TriTrypDB:ADEAN_000093000"/>
<feature type="binding site" evidence="3">
    <location>
        <position position="172"/>
    </location>
    <ligand>
        <name>Mg(2+)</name>
        <dbReference type="ChEBI" id="CHEBI:18420"/>
        <label>1</label>
        <note>catalytic</note>
    </ligand>
</feature>
<feature type="binding site" evidence="3">
    <location>
        <position position="325"/>
    </location>
    <ligand>
        <name>Mg(2+)</name>
        <dbReference type="ChEBI" id="CHEBI:18420"/>
        <label>1</label>
        <note>catalytic</note>
    </ligand>
</feature>
<dbReference type="Proteomes" id="UP000515908">
    <property type="component" value="Chromosome 02"/>
</dbReference>
<evidence type="ECO:0000256" key="2">
    <source>
        <dbReference type="ARBA" id="ARBA00012633"/>
    </source>
</evidence>
<feature type="binding site" evidence="3">
    <location>
        <position position="169"/>
    </location>
    <ligand>
        <name>Mg(2+)</name>
        <dbReference type="ChEBI" id="CHEBI:18420"/>
        <label>1</label>
        <note>catalytic</note>
    </ligand>
</feature>
<name>S9X1J4_9TRYP</name>
<dbReference type="AlphaFoldDB" id="S9X1J4"/>
<reference evidence="5 6" key="1">
    <citation type="submission" date="2020-08" db="EMBL/GenBank/DDBJ databases">
        <authorList>
            <person name="Newling K."/>
            <person name="Davey J."/>
            <person name="Forrester S."/>
        </authorList>
    </citation>
    <scope>NUCLEOTIDE SEQUENCE [LARGE SCALE GENOMIC DNA]</scope>
    <source>
        <strain evidence="6">Crithidia deanei Carvalho (ATCC PRA-265)</strain>
    </source>
</reference>
<keyword evidence="3" id="KW-0460">Magnesium</keyword>
<dbReference type="Pfam" id="PF00459">
    <property type="entry name" value="Inositol_P"/>
    <property type="match status" value="1"/>
</dbReference>
<keyword evidence="6" id="KW-1185">Reference proteome</keyword>
<protein>
    <recommendedName>
        <fullName evidence="2">3'(2'),5'-bisphosphate nucleotidase</fullName>
        <ecNumber evidence="2">3.1.3.7</ecNumber>
    </recommendedName>
</protein>
<dbReference type="Gene3D" id="3.30.540.10">
    <property type="entry name" value="Fructose-1,6-Bisphosphatase, subunit A, domain 1"/>
    <property type="match status" value="1"/>
</dbReference>
<gene>
    <name evidence="5" type="ORF">ADEAN_000093000</name>
</gene>
<dbReference type="EMBL" id="LR877146">
    <property type="protein sequence ID" value="CAD2213489.1"/>
    <property type="molecule type" value="Genomic_DNA"/>
</dbReference>
<feature type="binding site" evidence="3">
    <location>
        <position position="109"/>
    </location>
    <ligand>
        <name>Mg(2+)</name>
        <dbReference type="ChEBI" id="CHEBI:18420"/>
        <label>1</label>
        <note>catalytic</note>
    </ligand>
</feature>
<dbReference type="OrthoDB" id="411145at2759"/>